<reference evidence="3 4" key="1">
    <citation type="submission" date="2016-03" db="EMBL/GenBank/DDBJ databases">
        <title>Whole genome sequencing of Grifola frondosa 9006-11.</title>
        <authorList>
            <person name="Min B."/>
            <person name="Park H."/>
            <person name="Kim J.-G."/>
            <person name="Cho H."/>
            <person name="Oh Y.-L."/>
            <person name="Kong W.-S."/>
            <person name="Choi I.-G."/>
        </authorList>
    </citation>
    <scope>NUCLEOTIDE SEQUENCE [LARGE SCALE GENOMIC DNA]</scope>
    <source>
        <strain evidence="3 4">9006-11</strain>
    </source>
</reference>
<evidence type="ECO:0000256" key="1">
    <source>
        <dbReference type="SAM" id="MobiDB-lite"/>
    </source>
</evidence>
<keyword evidence="2" id="KW-1133">Transmembrane helix</keyword>
<dbReference type="STRING" id="5627.A0A1C7LMC2"/>
<evidence type="ECO:0000256" key="2">
    <source>
        <dbReference type="SAM" id="Phobius"/>
    </source>
</evidence>
<keyword evidence="2" id="KW-0812">Transmembrane</keyword>
<protein>
    <submittedName>
        <fullName evidence="3">Uncharacterized protein</fullName>
    </submittedName>
</protein>
<dbReference type="OrthoDB" id="5580261at2759"/>
<dbReference type="EMBL" id="LUGG01000057">
    <property type="protein sequence ID" value="OBZ65077.1"/>
    <property type="molecule type" value="Genomic_DNA"/>
</dbReference>
<evidence type="ECO:0000313" key="4">
    <source>
        <dbReference type="Proteomes" id="UP000092993"/>
    </source>
</evidence>
<evidence type="ECO:0000313" key="3">
    <source>
        <dbReference type="EMBL" id="OBZ65077.1"/>
    </source>
</evidence>
<sequence length="103" mass="10896">MTSKQPSSNSRFAPYKYALDALAARTRTPLPSLILSFAILHELTAMIPLVGLFFSARALGIGERFIEAVGVPVGVGHKTDSDNPVLPSGLSSRFQGAGGREVP</sequence>
<comment type="caution">
    <text evidence="3">The sequence shown here is derived from an EMBL/GenBank/DDBJ whole genome shotgun (WGS) entry which is preliminary data.</text>
</comment>
<gene>
    <name evidence="3" type="ORF">A0H81_14924</name>
</gene>
<proteinExistence type="predicted"/>
<name>A0A1C7LMC2_GRIFR</name>
<keyword evidence="2" id="KW-0472">Membrane</keyword>
<feature type="transmembrane region" description="Helical" evidence="2">
    <location>
        <begin position="33"/>
        <end position="54"/>
    </location>
</feature>
<organism evidence="3 4">
    <name type="scientific">Grifola frondosa</name>
    <name type="common">Maitake</name>
    <name type="synonym">Polyporus frondosus</name>
    <dbReference type="NCBI Taxonomy" id="5627"/>
    <lineage>
        <taxon>Eukaryota</taxon>
        <taxon>Fungi</taxon>
        <taxon>Dikarya</taxon>
        <taxon>Basidiomycota</taxon>
        <taxon>Agaricomycotina</taxon>
        <taxon>Agaricomycetes</taxon>
        <taxon>Polyporales</taxon>
        <taxon>Grifolaceae</taxon>
        <taxon>Grifola</taxon>
    </lineage>
</organism>
<dbReference type="Pfam" id="PF10306">
    <property type="entry name" value="FLILHELTA"/>
    <property type="match status" value="1"/>
</dbReference>
<dbReference type="InterPro" id="IPR018811">
    <property type="entry name" value="MRX11"/>
</dbReference>
<accession>A0A1C7LMC2</accession>
<feature type="region of interest" description="Disordered" evidence="1">
    <location>
        <begin position="78"/>
        <end position="103"/>
    </location>
</feature>
<keyword evidence="4" id="KW-1185">Reference proteome</keyword>
<dbReference type="AlphaFoldDB" id="A0A1C7LMC2"/>
<dbReference type="Proteomes" id="UP000092993">
    <property type="component" value="Unassembled WGS sequence"/>
</dbReference>